<evidence type="ECO:0000313" key="2">
    <source>
        <dbReference type="EMBL" id="QKJ28541.1"/>
    </source>
</evidence>
<dbReference type="RefSeq" id="WP_173413243.1">
    <property type="nucleotide sequence ID" value="NZ_CP054139.1"/>
</dbReference>
<protein>
    <submittedName>
        <fullName evidence="2">Uncharacterized protein</fullName>
    </submittedName>
</protein>
<evidence type="ECO:0000313" key="3">
    <source>
        <dbReference type="Proteomes" id="UP000505355"/>
    </source>
</evidence>
<feature type="region of interest" description="Disordered" evidence="1">
    <location>
        <begin position="1"/>
        <end position="27"/>
    </location>
</feature>
<feature type="compositionally biased region" description="Polar residues" evidence="1">
    <location>
        <begin position="1"/>
        <end position="16"/>
    </location>
</feature>
<organism evidence="2 3">
    <name type="scientific">Mucilaginibacter mali</name>
    <dbReference type="NCBI Taxonomy" id="2740462"/>
    <lineage>
        <taxon>Bacteria</taxon>
        <taxon>Pseudomonadati</taxon>
        <taxon>Bacteroidota</taxon>
        <taxon>Sphingobacteriia</taxon>
        <taxon>Sphingobacteriales</taxon>
        <taxon>Sphingobacteriaceae</taxon>
        <taxon>Mucilaginibacter</taxon>
    </lineage>
</organism>
<evidence type="ECO:0000256" key="1">
    <source>
        <dbReference type="SAM" id="MobiDB-lite"/>
    </source>
</evidence>
<feature type="compositionally biased region" description="Basic and acidic residues" evidence="1">
    <location>
        <begin position="17"/>
        <end position="27"/>
    </location>
</feature>
<proteinExistence type="predicted"/>
<gene>
    <name evidence="2" type="ORF">HQ865_01800</name>
</gene>
<name>A0A7D4UKL0_9SPHI</name>
<keyword evidence="3" id="KW-1185">Reference proteome</keyword>
<sequence length="177" mass="19304">MACGQPQQSNTTVQETRPSEIKADEPVKPEMLIVPGSGIGYIKINEAADSVIKALGKPTKQDAAMGAQSLTWLNDNDTITVYAHRNFGGKDENVSHIKLIRVTSPKYKTSKWVHVGFPLDSLMKEYPGAVKEIAQGIAMYSDVKKGITFEMNAEQRCSAIIVHAAGDTSAAYLDIRH</sequence>
<accession>A0A7D4UKL0</accession>
<dbReference type="EMBL" id="CP054139">
    <property type="protein sequence ID" value="QKJ28541.1"/>
    <property type="molecule type" value="Genomic_DNA"/>
</dbReference>
<dbReference type="KEGG" id="mmab:HQ865_01800"/>
<reference evidence="2 3" key="1">
    <citation type="submission" date="2020-05" db="EMBL/GenBank/DDBJ databases">
        <title>Mucilaginibacter mali sp. nov.</title>
        <authorList>
            <person name="Kim H.S."/>
            <person name="Lee K.C."/>
            <person name="Suh M.K."/>
            <person name="Kim J.-S."/>
            <person name="Han K.-I."/>
            <person name="Eom M.K."/>
            <person name="Shin Y.K."/>
            <person name="Lee J.-S."/>
        </authorList>
    </citation>
    <scope>NUCLEOTIDE SEQUENCE [LARGE SCALE GENOMIC DNA]</scope>
    <source>
        <strain evidence="2 3">G2-14</strain>
    </source>
</reference>
<dbReference type="Proteomes" id="UP000505355">
    <property type="component" value="Chromosome"/>
</dbReference>
<dbReference type="AlphaFoldDB" id="A0A7D4UKL0"/>